<evidence type="ECO:0000313" key="3">
    <source>
        <dbReference type="Proteomes" id="UP000654075"/>
    </source>
</evidence>
<dbReference type="Proteomes" id="UP000654075">
    <property type="component" value="Unassembled WGS sequence"/>
</dbReference>
<reference evidence="2" key="1">
    <citation type="submission" date="2021-02" db="EMBL/GenBank/DDBJ databases">
        <authorList>
            <person name="Dougan E. K."/>
            <person name="Rhodes N."/>
            <person name="Thang M."/>
            <person name="Chan C."/>
        </authorList>
    </citation>
    <scope>NUCLEOTIDE SEQUENCE</scope>
</reference>
<feature type="region of interest" description="Disordered" evidence="1">
    <location>
        <begin position="550"/>
        <end position="569"/>
    </location>
</feature>
<comment type="caution">
    <text evidence="2">The sequence shown here is derived from an EMBL/GenBank/DDBJ whole genome shotgun (WGS) entry which is preliminary data.</text>
</comment>
<evidence type="ECO:0000256" key="1">
    <source>
        <dbReference type="SAM" id="MobiDB-lite"/>
    </source>
</evidence>
<dbReference type="OrthoDB" id="415953at2759"/>
<evidence type="ECO:0000313" key="2">
    <source>
        <dbReference type="EMBL" id="CAE8585998.1"/>
    </source>
</evidence>
<organism evidence="2 3">
    <name type="scientific">Polarella glacialis</name>
    <name type="common">Dinoflagellate</name>
    <dbReference type="NCBI Taxonomy" id="89957"/>
    <lineage>
        <taxon>Eukaryota</taxon>
        <taxon>Sar</taxon>
        <taxon>Alveolata</taxon>
        <taxon>Dinophyceae</taxon>
        <taxon>Suessiales</taxon>
        <taxon>Suessiaceae</taxon>
        <taxon>Polarella</taxon>
    </lineage>
</organism>
<keyword evidence="3" id="KW-1185">Reference proteome</keyword>
<proteinExistence type="predicted"/>
<sequence>MTSDGWELVPSESTFNEELYNQIEKVAMRACQVCIGEKQLLFCLEPRRAPDKTARACASALSGNCNTCKERIPKFARLIGDGGKHFAFCQEISDPNLDKLRQMRQGAAAGNAVTDYQLIVIDSEFQAKFQPSVGDFNHVHFSYDQLTPDDVAAKLKELSVYLNGSFENRFQKLVDDPASLQVIQNELPNLVRPDHWRSVTAWAVSFVAKANGRLWSDLAAYEKFEIMTFAMMTGRSQGNMHFDMQQASNLVDFMGDAHDTSALRVMMDDRSDPETYQVSRVAELLRDRCVTSLCTVTLVWGVDGQPHKSDLDLHTMVGGEELYYGKKQVGKCKLDFDANASTVERNPAENISLNQVGTFTFRINNFKNRDHTDVPFQVVVKKPGFHEVHNGVWPAKQKAGEFLTVCTVTVTSEDLEEKPLELSDAEQKKLASKEAEWERLFGEPKSVVACEEDLELSLVKCAAAQSGFFPPPRGAQEVFSGMLKGKAAASKKPTLAKRCQLETLPGFMKYVTDNDCTVEVNTRNFVPAYVTRIETKTEVMLGKKYPINAYHRKNEPPQQPRSDEQSTVRFDESWGVPSRAKVHGFAEIGNVWFMVLKDARLPNDPAWPLGAGMYPTHLAPEVHHHRSKWASFHSLVMPSTPESGVPLIGSALIGFPTFQFILNGREISVRSP</sequence>
<accession>A0A813DIF7</accession>
<dbReference type="EMBL" id="CAJNNV010001857">
    <property type="protein sequence ID" value="CAE8585998.1"/>
    <property type="molecule type" value="Genomic_DNA"/>
</dbReference>
<protein>
    <submittedName>
        <fullName evidence="2">Uncharacterized protein</fullName>
    </submittedName>
</protein>
<gene>
    <name evidence="2" type="ORF">PGLA1383_LOCUS4897</name>
</gene>
<dbReference type="AlphaFoldDB" id="A0A813DIF7"/>
<dbReference type="OMA" id="NTCKERI"/>
<name>A0A813DIF7_POLGL</name>